<keyword evidence="3" id="KW-1185">Reference proteome</keyword>
<dbReference type="RefSeq" id="WP_269422204.1">
    <property type="nucleotide sequence ID" value="NZ_JAPWGY010000001.1"/>
</dbReference>
<evidence type="ECO:0000313" key="3">
    <source>
        <dbReference type="Proteomes" id="UP001069802"/>
    </source>
</evidence>
<evidence type="ECO:0008006" key="4">
    <source>
        <dbReference type="Google" id="ProtNLM"/>
    </source>
</evidence>
<keyword evidence="1" id="KW-0472">Membrane</keyword>
<accession>A0ABT4LFY5</accession>
<feature type="transmembrane region" description="Helical" evidence="1">
    <location>
        <begin position="64"/>
        <end position="86"/>
    </location>
</feature>
<evidence type="ECO:0000256" key="1">
    <source>
        <dbReference type="SAM" id="Phobius"/>
    </source>
</evidence>
<sequence>MLWIVRKLSQFYEMHPWIYRLCSWSLAALFALCLLVYFLLLTPVSVYQMASWSTPPEFLEYRKYWLFFLSLGLLFFLLLALAITLLGPFYFQHKSAADAAIRQYIHRISARIKNSKVKQRGLLFALITWVLSWSIFTLWLLSGAYPPNMIEIIGQSYDISMAEHFSGYIHSVFYQLLFAGCTLAFSPLFLVCYFRLKVKGAC</sequence>
<protein>
    <recommendedName>
        <fullName evidence="4">Glycerophosphoryl diester phosphodiesterase membrane domain-containing protein</fullName>
    </recommendedName>
</protein>
<feature type="transmembrane region" description="Helical" evidence="1">
    <location>
        <begin position="21"/>
        <end position="44"/>
    </location>
</feature>
<gene>
    <name evidence="2" type="ORF">O4H49_04420</name>
</gene>
<keyword evidence="1" id="KW-0812">Transmembrane</keyword>
<name>A0ABT4LFY5_9PROT</name>
<comment type="caution">
    <text evidence="2">The sequence shown here is derived from an EMBL/GenBank/DDBJ whole genome shotgun (WGS) entry which is preliminary data.</text>
</comment>
<dbReference type="EMBL" id="JAPWGY010000001">
    <property type="protein sequence ID" value="MCZ4280010.1"/>
    <property type="molecule type" value="Genomic_DNA"/>
</dbReference>
<evidence type="ECO:0000313" key="2">
    <source>
        <dbReference type="EMBL" id="MCZ4280010.1"/>
    </source>
</evidence>
<reference evidence="2" key="1">
    <citation type="submission" date="2022-12" db="EMBL/GenBank/DDBJ databases">
        <title>Bacterial isolates from different developmental stages of Nematostella vectensis.</title>
        <authorList>
            <person name="Fraune S."/>
        </authorList>
    </citation>
    <scope>NUCLEOTIDE SEQUENCE</scope>
    <source>
        <strain evidence="2">G21630-S1</strain>
    </source>
</reference>
<dbReference type="Proteomes" id="UP001069802">
    <property type="component" value="Unassembled WGS sequence"/>
</dbReference>
<feature type="transmembrane region" description="Helical" evidence="1">
    <location>
        <begin position="121"/>
        <end position="141"/>
    </location>
</feature>
<proteinExistence type="predicted"/>
<feature type="transmembrane region" description="Helical" evidence="1">
    <location>
        <begin position="172"/>
        <end position="196"/>
    </location>
</feature>
<keyword evidence="1" id="KW-1133">Transmembrane helix</keyword>
<organism evidence="2 3">
    <name type="scientific">Kiloniella laminariae</name>
    <dbReference type="NCBI Taxonomy" id="454162"/>
    <lineage>
        <taxon>Bacteria</taxon>
        <taxon>Pseudomonadati</taxon>
        <taxon>Pseudomonadota</taxon>
        <taxon>Alphaproteobacteria</taxon>
        <taxon>Rhodospirillales</taxon>
        <taxon>Kiloniellaceae</taxon>
        <taxon>Kiloniella</taxon>
    </lineage>
</organism>